<dbReference type="InterPro" id="IPR028082">
    <property type="entry name" value="Peripla_BP_I"/>
</dbReference>
<dbReference type="InterPro" id="IPR000843">
    <property type="entry name" value="HTH_LacI"/>
</dbReference>
<dbReference type="Proteomes" id="UP000006620">
    <property type="component" value="Chromosome"/>
</dbReference>
<dbReference type="GO" id="GO:0000976">
    <property type="term" value="F:transcription cis-regulatory region binding"/>
    <property type="evidence" value="ECO:0007669"/>
    <property type="project" value="TreeGrafter"/>
</dbReference>
<dbReference type="Pfam" id="PF00356">
    <property type="entry name" value="LacI"/>
    <property type="match status" value="1"/>
</dbReference>
<name>F8FME0_PAEMK</name>
<dbReference type="SMART" id="SM00354">
    <property type="entry name" value="HTH_LACI"/>
    <property type="match status" value="1"/>
</dbReference>
<dbReference type="AlphaFoldDB" id="F8FME0"/>
<evidence type="ECO:0000313" key="7">
    <source>
        <dbReference type="Proteomes" id="UP000006620"/>
    </source>
</evidence>
<dbReference type="Gene3D" id="1.10.260.40">
    <property type="entry name" value="lambda repressor-like DNA-binding domains"/>
    <property type="match status" value="1"/>
</dbReference>
<sequence>MAERAGVSTATVSHVINGTRFVSEEAKAKVNRAMEELEYRPNTLARGLRSQKSMTVGLIVPILPSDTSNFFFLTVAQGIQKVLREHGYQLLLSSNMSGTPEEEREQIRLLQSKWIDGLIIAPAAGGTGFPLEPGEDGLSVVFIDRQPQGVSGDCVLGDSFGGAYEAVSLLLEQGHRRIGYIAGEEGITTSSERYEGYRQALADRGLTPDPLLEKSAASSFESGYACAKELLGAGGVTALFVANNVQTMGAMKYIQERGFRVPGELAIIGFDDYDWTRVTTPPLTVIRQPAFELGCRAAEVLLERIGQPDRPPQEYRLKAELIRRDSC</sequence>
<reference evidence="7" key="1">
    <citation type="submission" date="2011-06" db="EMBL/GenBank/DDBJ databases">
        <title>Complete genome sequence of Paenibacillus mucilaginosus KNP414.</title>
        <authorList>
            <person name="Wang J."/>
            <person name="Hu S."/>
            <person name="Hu X."/>
            <person name="Zhang B."/>
            <person name="Dong D."/>
            <person name="Zhang S."/>
            <person name="Zhao K."/>
            <person name="Wu D."/>
        </authorList>
    </citation>
    <scope>NUCLEOTIDE SEQUENCE [LARGE SCALE GENOMIC DNA]</scope>
    <source>
        <strain evidence="7">KNP414</strain>
    </source>
</reference>
<evidence type="ECO:0000256" key="2">
    <source>
        <dbReference type="ARBA" id="ARBA00023015"/>
    </source>
</evidence>
<organism evidence="6 7">
    <name type="scientific">Paenibacillus mucilaginosus (strain KNP414)</name>
    <dbReference type="NCBI Taxonomy" id="1036673"/>
    <lineage>
        <taxon>Bacteria</taxon>
        <taxon>Bacillati</taxon>
        <taxon>Bacillota</taxon>
        <taxon>Bacilli</taxon>
        <taxon>Bacillales</taxon>
        <taxon>Paenibacillaceae</taxon>
        <taxon>Paenibacillus</taxon>
    </lineage>
</organism>
<dbReference type="PANTHER" id="PTHR30146:SF148">
    <property type="entry name" value="HTH-TYPE TRANSCRIPTIONAL REPRESSOR PURR-RELATED"/>
    <property type="match status" value="1"/>
</dbReference>
<protein>
    <submittedName>
        <fullName evidence="6">Transcriptional regulator, LacI family</fullName>
    </submittedName>
</protein>
<evidence type="ECO:0000259" key="5">
    <source>
        <dbReference type="PROSITE" id="PS50932"/>
    </source>
</evidence>
<evidence type="ECO:0000256" key="4">
    <source>
        <dbReference type="ARBA" id="ARBA00023163"/>
    </source>
</evidence>
<dbReference type="RefSeq" id="WP_013915185.1">
    <property type="nucleotide sequence ID" value="NC_015690.1"/>
</dbReference>
<proteinExistence type="predicted"/>
<dbReference type="Gene3D" id="3.40.50.2300">
    <property type="match status" value="2"/>
</dbReference>
<dbReference type="CDD" id="cd06267">
    <property type="entry name" value="PBP1_LacI_sugar_binding-like"/>
    <property type="match status" value="1"/>
</dbReference>
<reference evidence="6 7" key="2">
    <citation type="journal article" date="2013" name="Genome Announc.">
        <title>Genome Sequence of Growth-Improving Paenibacillus mucilaginosus Strain KNP414.</title>
        <authorList>
            <person name="Lu J.J."/>
            <person name="Wang J.F."/>
            <person name="Hu X.F."/>
        </authorList>
    </citation>
    <scope>NUCLEOTIDE SEQUENCE [LARGE SCALE GENOMIC DNA]</scope>
    <source>
        <strain evidence="6 7">KNP414</strain>
    </source>
</reference>
<dbReference type="PROSITE" id="PS50932">
    <property type="entry name" value="HTH_LACI_2"/>
    <property type="match status" value="1"/>
</dbReference>
<dbReference type="EMBL" id="CP002869">
    <property type="protein sequence ID" value="AEI40023.1"/>
    <property type="molecule type" value="Genomic_DNA"/>
</dbReference>
<dbReference type="InterPro" id="IPR010982">
    <property type="entry name" value="Lambda_DNA-bd_dom_sf"/>
</dbReference>
<feature type="domain" description="HTH lacI-type" evidence="5">
    <location>
        <begin position="1"/>
        <end position="50"/>
    </location>
</feature>
<keyword evidence="1" id="KW-0678">Repressor</keyword>
<keyword evidence="4" id="KW-0804">Transcription</keyword>
<dbReference type="Pfam" id="PF13377">
    <property type="entry name" value="Peripla_BP_3"/>
    <property type="match status" value="1"/>
</dbReference>
<dbReference type="KEGG" id="pms:KNP414_01459"/>
<keyword evidence="3" id="KW-0238">DNA-binding</keyword>
<dbReference type="InterPro" id="IPR046335">
    <property type="entry name" value="LacI/GalR-like_sensor"/>
</dbReference>
<evidence type="ECO:0000256" key="3">
    <source>
        <dbReference type="ARBA" id="ARBA00023125"/>
    </source>
</evidence>
<dbReference type="SUPFAM" id="SSF53822">
    <property type="entry name" value="Periplasmic binding protein-like I"/>
    <property type="match status" value="1"/>
</dbReference>
<dbReference type="GO" id="GO:0003700">
    <property type="term" value="F:DNA-binding transcription factor activity"/>
    <property type="evidence" value="ECO:0007669"/>
    <property type="project" value="TreeGrafter"/>
</dbReference>
<dbReference type="HOGENOM" id="CLU_037628_6_1_9"/>
<accession>F8FME0</accession>
<gene>
    <name evidence="6" type="ordered locus">KNP414_01459</name>
</gene>
<dbReference type="PANTHER" id="PTHR30146">
    <property type="entry name" value="LACI-RELATED TRANSCRIPTIONAL REPRESSOR"/>
    <property type="match status" value="1"/>
</dbReference>
<dbReference type="CDD" id="cd01392">
    <property type="entry name" value="HTH_LacI"/>
    <property type="match status" value="1"/>
</dbReference>
<keyword evidence="2" id="KW-0805">Transcription regulation</keyword>
<dbReference type="SUPFAM" id="SSF47413">
    <property type="entry name" value="lambda repressor-like DNA-binding domains"/>
    <property type="match status" value="1"/>
</dbReference>
<dbReference type="PATRIC" id="fig|1036673.3.peg.1282"/>
<evidence type="ECO:0000313" key="6">
    <source>
        <dbReference type="EMBL" id="AEI40023.1"/>
    </source>
</evidence>
<evidence type="ECO:0000256" key="1">
    <source>
        <dbReference type="ARBA" id="ARBA00022491"/>
    </source>
</evidence>